<sequence length="467" mass="52973">MKMQLYGLHPSIWEVIVVGVTPPTNGVPTTEQGQDYFRNAQAVRVITSSLCVQEFNKVRNVEAHEGTDEVRAGKMDLLQGELEHVVMHDEETIRQTYNRLVVLMSDIRSLGSMEWLDHKVIKKLLRDFTPRNPNLATLIIRDAKFKTKTSNQLLGEILYQDLVERDVAKSLSHKMNKGVALNASSSDKVESSPNALKSKKEDLSDEGSTDEEMALVLRNFKKFMKKKYYNKGADDKKKLSQRRCYEGKESNHKHFDKEGMTTLVIPKSTRRLFNNISNDEDDTPFCLVARNTKVQESSTSSSHPSSTSYMIKELGKKGFKEIKKLTEKLEKKKECLNRQEDLLILEKERNLALEKTLAEEKMKVEKLAIDLSLANNSNERMSKERSLISESLASLKVTHSELQESLSCLTVKYNDLELNYSALLESTKTNSNAPVDSNVSTSEGCSKCYKVDVQTCVTNMAKLDKLI</sequence>
<dbReference type="Proteomes" id="UP000243499">
    <property type="component" value="Chromosome 3"/>
</dbReference>
<protein>
    <submittedName>
        <fullName evidence="2">Uncharacterized protein</fullName>
    </submittedName>
</protein>
<dbReference type="EMBL" id="CM008048">
    <property type="protein sequence ID" value="PVH62547.1"/>
    <property type="molecule type" value="Genomic_DNA"/>
</dbReference>
<evidence type="ECO:0000256" key="1">
    <source>
        <dbReference type="SAM" id="MobiDB-lite"/>
    </source>
</evidence>
<dbReference type="AlphaFoldDB" id="A0A2T8KK32"/>
<proteinExistence type="predicted"/>
<organism evidence="2">
    <name type="scientific">Panicum hallii</name>
    <dbReference type="NCBI Taxonomy" id="206008"/>
    <lineage>
        <taxon>Eukaryota</taxon>
        <taxon>Viridiplantae</taxon>
        <taxon>Streptophyta</taxon>
        <taxon>Embryophyta</taxon>
        <taxon>Tracheophyta</taxon>
        <taxon>Spermatophyta</taxon>
        <taxon>Magnoliopsida</taxon>
        <taxon>Liliopsida</taxon>
        <taxon>Poales</taxon>
        <taxon>Poaceae</taxon>
        <taxon>PACMAD clade</taxon>
        <taxon>Panicoideae</taxon>
        <taxon>Panicodae</taxon>
        <taxon>Paniceae</taxon>
        <taxon>Panicinae</taxon>
        <taxon>Panicum</taxon>
        <taxon>Panicum sect. Panicum</taxon>
    </lineage>
</organism>
<accession>A0A2T8KK32</accession>
<dbReference type="Gramene" id="PVH62547">
    <property type="protein sequence ID" value="PVH62547"/>
    <property type="gene ID" value="PAHAL_3G320000"/>
</dbReference>
<feature type="compositionally biased region" description="Polar residues" evidence="1">
    <location>
        <begin position="182"/>
        <end position="195"/>
    </location>
</feature>
<evidence type="ECO:0000313" key="2">
    <source>
        <dbReference type="EMBL" id="PVH62547.1"/>
    </source>
</evidence>
<name>A0A2T8KK32_9POAL</name>
<gene>
    <name evidence="2" type="ORF">PAHAL_3G320000</name>
</gene>
<feature type="region of interest" description="Disordered" evidence="1">
    <location>
        <begin position="180"/>
        <end position="208"/>
    </location>
</feature>
<reference evidence="2" key="1">
    <citation type="submission" date="2018-04" db="EMBL/GenBank/DDBJ databases">
        <title>WGS assembly of Panicum hallii.</title>
        <authorList>
            <person name="Lovell J."/>
            <person name="Jenkins J."/>
            <person name="Lowry D."/>
            <person name="Mamidi S."/>
            <person name="Sreedasyam A."/>
            <person name="Weng X."/>
            <person name="Barry K."/>
            <person name="Bonette J."/>
            <person name="Campitelli B."/>
            <person name="Daum C."/>
            <person name="Gordon S."/>
            <person name="Gould B."/>
            <person name="Lipzen A."/>
            <person name="Macqueen A."/>
            <person name="Palacio-Mejia J."/>
            <person name="Plott C."/>
            <person name="Shakirov E."/>
            <person name="Shu S."/>
            <person name="Yoshinaga Y."/>
            <person name="Zane M."/>
            <person name="Rokhsar D."/>
            <person name="Grimwood J."/>
            <person name="Schmutz J."/>
            <person name="Juenger T."/>
        </authorList>
    </citation>
    <scope>NUCLEOTIDE SEQUENCE [LARGE SCALE GENOMIC DNA]</scope>
    <source>
        <strain evidence="2">FIL2</strain>
    </source>
</reference>